<gene>
    <name evidence="2" type="ORF">B7G68_04945</name>
</gene>
<reference evidence="2 3" key="1">
    <citation type="journal article" date="2015" name="Biotechnol. Bioeng.">
        <title>Genome sequence and phenotypic characterization of Caulobacter segnis.</title>
        <authorList>
            <person name="Patel S."/>
            <person name="Fletcher B."/>
            <person name="Scott D.C."/>
            <person name="Ely B."/>
        </authorList>
    </citation>
    <scope>NUCLEOTIDE SEQUENCE [LARGE SCALE GENOMIC DNA]</scope>
    <source>
        <strain evidence="2 3">TK0059</strain>
    </source>
</reference>
<sequence length="87" mass="9348">MKVSIAAAATFAIARSFTDAPLSETRVNWFVAFIVLALAIAAKFLAPRVFGGSSDLVGWAAAAVTAIVATLLAIRRRRRRDAGRPRY</sequence>
<evidence type="ECO:0000313" key="2">
    <source>
        <dbReference type="EMBL" id="AVQ01265.1"/>
    </source>
</evidence>
<keyword evidence="1" id="KW-1133">Transmembrane helix</keyword>
<organism evidence="2 3">
    <name type="scientific">Caulobacter segnis</name>
    <dbReference type="NCBI Taxonomy" id="88688"/>
    <lineage>
        <taxon>Bacteria</taxon>
        <taxon>Pseudomonadati</taxon>
        <taxon>Pseudomonadota</taxon>
        <taxon>Alphaproteobacteria</taxon>
        <taxon>Caulobacterales</taxon>
        <taxon>Caulobacteraceae</taxon>
        <taxon>Caulobacter</taxon>
    </lineage>
</organism>
<protein>
    <submittedName>
        <fullName evidence="2">Uncharacterized protein</fullName>
    </submittedName>
</protein>
<keyword evidence="1" id="KW-0812">Transmembrane</keyword>
<dbReference type="EMBL" id="CP027850">
    <property type="protein sequence ID" value="AVQ01265.1"/>
    <property type="molecule type" value="Genomic_DNA"/>
</dbReference>
<proteinExistence type="predicted"/>
<keyword evidence="3" id="KW-1185">Reference proteome</keyword>
<accession>A0ABN5IQG0</accession>
<name>A0ABN5IQG0_9CAUL</name>
<feature type="transmembrane region" description="Helical" evidence="1">
    <location>
        <begin position="29"/>
        <end position="50"/>
    </location>
</feature>
<evidence type="ECO:0000313" key="3">
    <source>
        <dbReference type="Proteomes" id="UP000240527"/>
    </source>
</evidence>
<dbReference type="Proteomes" id="UP000240527">
    <property type="component" value="Chromosome"/>
</dbReference>
<feature type="transmembrane region" description="Helical" evidence="1">
    <location>
        <begin position="56"/>
        <end position="74"/>
    </location>
</feature>
<evidence type="ECO:0000256" key="1">
    <source>
        <dbReference type="SAM" id="Phobius"/>
    </source>
</evidence>
<keyword evidence="1" id="KW-0472">Membrane</keyword>